<protein>
    <recommendedName>
        <fullName evidence="3">Group-specific protein</fullName>
    </recommendedName>
</protein>
<evidence type="ECO:0000313" key="1">
    <source>
        <dbReference type="EMBL" id="MCY9532805.1"/>
    </source>
</evidence>
<dbReference type="Proteomes" id="UP001527090">
    <property type="component" value="Unassembled WGS sequence"/>
</dbReference>
<reference evidence="1 2" key="1">
    <citation type="submission" date="2022-05" db="EMBL/GenBank/DDBJ databases">
        <title>Genome Sequencing of Bee-Associated Microbes.</title>
        <authorList>
            <person name="Dunlap C."/>
        </authorList>
    </citation>
    <scope>NUCLEOTIDE SEQUENCE [LARGE SCALE GENOMIC DNA]</scope>
    <source>
        <strain evidence="1 2">NRRL NRS-750</strain>
    </source>
</reference>
<organism evidence="1 2">
    <name type="scientific">Paenibacillus alvei</name>
    <name type="common">Bacillus alvei</name>
    <dbReference type="NCBI Taxonomy" id="44250"/>
    <lineage>
        <taxon>Bacteria</taxon>
        <taxon>Bacillati</taxon>
        <taxon>Bacillota</taxon>
        <taxon>Bacilli</taxon>
        <taxon>Bacillales</taxon>
        <taxon>Paenibacillaceae</taxon>
        <taxon>Paenibacillus</taxon>
    </lineage>
</organism>
<gene>
    <name evidence="1" type="ORF">M5X04_26200</name>
</gene>
<name>A0ABT4EI63_PAEAL</name>
<dbReference type="InterPro" id="IPR027417">
    <property type="entry name" value="P-loop_NTPase"/>
</dbReference>
<comment type="caution">
    <text evidence="1">The sequence shown here is derived from an EMBL/GenBank/DDBJ whole genome shotgun (WGS) entry which is preliminary data.</text>
</comment>
<dbReference type="Gene3D" id="3.40.50.300">
    <property type="entry name" value="P-loop containing nucleotide triphosphate hydrolases"/>
    <property type="match status" value="1"/>
</dbReference>
<dbReference type="EMBL" id="JAMDLY010000021">
    <property type="protein sequence ID" value="MCY9532805.1"/>
    <property type="molecule type" value="Genomic_DNA"/>
</dbReference>
<keyword evidence="2" id="KW-1185">Reference proteome</keyword>
<dbReference type="NCBIfam" id="NF005250">
    <property type="entry name" value="PRK06761.1"/>
    <property type="match status" value="1"/>
</dbReference>
<dbReference type="SUPFAM" id="SSF52540">
    <property type="entry name" value="P-loop containing nucleoside triphosphate hydrolases"/>
    <property type="match status" value="2"/>
</dbReference>
<sequence>MRSKLVLIEGLPGSGKTTTAELVHEILTEMNIKSQLFLEGNIDHPADYDGVAFFKENEFDELLSTHEKFKDLLSNRMIKDGNNYFLEYRKVKNEYDSRFPDELLHAVFKNDVYELSLDLNRKLITEKWKKFKESVLNGTDTFVFDCCFIQNPVTMGMIKYAAKKEDVISYVIELATIVEQLNPLLIYVEQNDLEHSFRKAVKERPQEWSEGFIEYYTSQGYGKKQSYKGLEGTLQVLKARRELEEEIFKGLHIAKKKVDNSSYHINEYKQVLVGILSEYFDSTNYRGSTTLTGHDSPISE</sequence>
<dbReference type="RefSeq" id="WP_268632966.1">
    <property type="nucleotide sequence ID" value="NZ_JAMDLY010000021.1"/>
</dbReference>
<accession>A0ABT4EI63</accession>
<proteinExistence type="predicted"/>
<evidence type="ECO:0000313" key="2">
    <source>
        <dbReference type="Proteomes" id="UP001527090"/>
    </source>
</evidence>
<evidence type="ECO:0008006" key="3">
    <source>
        <dbReference type="Google" id="ProtNLM"/>
    </source>
</evidence>